<reference evidence="2 3" key="1">
    <citation type="submission" date="2015-02" db="EMBL/GenBank/DDBJ databases">
        <title>Nostoc linckia genome annotation.</title>
        <authorList>
            <person name="Zhou Z."/>
        </authorList>
    </citation>
    <scope>NUCLEOTIDE SEQUENCE [LARGE SCALE GENOMIC DNA]</scope>
    <source>
        <strain evidence="3">z8</strain>
    </source>
</reference>
<evidence type="ECO:0000259" key="1">
    <source>
        <dbReference type="PROSITE" id="PS50883"/>
    </source>
</evidence>
<protein>
    <recommendedName>
        <fullName evidence="1">EAL domain-containing protein</fullName>
    </recommendedName>
</protein>
<dbReference type="Proteomes" id="UP000222310">
    <property type="component" value="Unassembled WGS sequence"/>
</dbReference>
<dbReference type="SUPFAM" id="SSF141868">
    <property type="entry name" value="EAL domain-like"/>
    <property type="match status" value="1"/>
</dbReference>
<proteinExistence type="predicted"/>
<dbReference type="GO" id="GO:0006508">
    <property type="term" value="P:proteolysis"/>
    <property type="evidence" value="ECO:0007669"/>
    <property type="project" value="InterPro"/>
</dbReference>
<dbReference type="InterPro" id="IPR029030">
    <property type="entry name" value="Caspase-like_dom_sf"/>
</dbReference>
<dbReference type="AlphaFoldDB" id="A0A9Q6EMZ3"/>
<dbReference type="CDD" id="cd01948">
    <property type="entry name" value="EAL"/>
    <property type="match status" value="1"/>
</dbReference>
<dbReference type="PROSITE" id="PS00018">
    <property type="entry name" value="EF_HAND_1"/>
    <property type="match status" value="1"/>
</dbReference>
<dbReference type="Pfam" id="PF00563">
    <property type="entry name" value="EAL"/>
    <property type="match status" value="1"/>
</dbReference>
<dbReference type="GO" id="GO:0071111">
    <property type="term" value="F:cyclic-guanylate-specific phosphodiesterase activity"/>
    <property type="evidence" value="ECO:0007669"/>
    <property type="project" value="InterPro"/>
</dbReference>
<dbReference type="PANTHER" id="PTHR33121">
    <property type="entry name" value="CYCLIC DI-GMP PHOSPHODIESTERASE PDEF"/>
    <property type="match status" value="1"/>
</dbReference>
<dbReference type="PROSITE" id="PS50883">
    <property type="entry name" value="EAL"/>
    <property type="match status" value="1"/>
</dbReference>
<evidence type="ECO:0000313" key="2">
    <source>
        <dbReference type="EMBL" id="PHK06079.1"/>
    </source>
</evidence>
<comment type="caution">
    <text evidence="2">The sequence shown here is derived from an EMBL/GenBank/DDBJ whole genome shotgun (WGS) entry which is preliminary data.</text>
</comment>
<evidence type="ECO:0000313" key="3">
    <source>
        <dbReference type="Proteomes" id="UP000222310"/>
    </source>
</evidence>
<dbReference type="GO" id="GO:0004197">
    <property type="term" value="F:cysteine-type endopeptidase activity"/>
    <property type="evidence" value="ECO:0007669"/>
    <property type="project" value="InterPro"/>
</dbReference>
<name>A0A9Q6EMZ3_NOSLI</name>
<dbReference type="Gene3D" id="3.40.50.1460">
    <property type="match status" value="1"/>
</dbReference>
<dbReference type="EMBL" id="LAHD01000010">
    <property type="protein sequence ID" value="PHK06079.1"/>
    <property type="molecule type" value="Genomic_DNA"/>
</dbReference>
<gene>
    <name evidence="2" type="ORF">VF08_05655</name>
</gene>
<dbReference type="InterPro" id="IPR001633">
    <property type="entry name" value="EAL_dom"/>
</dbReference>
<dbReference type="InterPro" id="IPR011600">
    <property type="entry name" value="Pept_C14_caspase"/>
</dbReference>
<feature type="domain" description="EAL" evidence="1">
    <location>
        <begin position="472"/>
        <end position="747"/>
    </location>
</feature>
<accession>A0A9Q6EMZ3</accession>
<dbReference type="InterPro" id="IPR035919">
    <property type="entry name" value="EAL_sf"/>
</dbReference>
<dbReference type="InterPro" id="IPR050706">
    <property type="entry name" value="Cyclic-di-GMP_PDE-like"/>
</dbReference>
<sequence length="755" mass="85550">MAKIALLIGVDEYEPGLNPLPAAVKDIEALRRVLQDPDMGDFDELKSLKNPDPQTMQYEIEALFSERTKEDLILLYFSGHGIKDDSGHLYFATRTTKKNSKGELIRSTAVPANFIHEVMKRSRAKRQIIILDCCFSGAFDPILSAKNDNSVDLQGQLGSEGRVVLTSSSSTEYSFEQQNLELSVYTNYLVEGIETGAGDLNNDGQVSILELHEYATSKIQEVLPNMTPKIIVLRDKGFEIILAKAKSMPVPVLETIQPKIHIGEIKLEDYKNTSNTRYYNPIPSLLEPFESFISRLAERLGEYSVKGLFSKTEDKVATVQSYILEVIRQTSDADLVFLIHRTKNQNSWAVKAQSNFSQIIDDNVYADILKHKILSNIPISSIFSVDRKGIYRIHYDEQESVSKAFILIPLDTLDNEFILVCGLLKDSYLLSDAYCTIISTFYIASQDLYLHPSRVEAAILDNLKKSYGFVPFSFYEKRFNLFCDRLSKIIIYFEPILDLDTFSISGWEALARDPDSLTAPVDLFYAAELWGRKFTIELDQFLLNLAANSYRQALIQAKQSRSHEILPLSVNVYPESLMRTAYFKTVREIVKEGISNQIPARKLILEISEKVDLPMYQDGIKLKSPLDTFRIILAKYVQELKIKFGIDDFGVGYASVSRLAGLNPPYIKIDREILYHQTVDVIIKFVQQIVSITNPLNPASIIVEGLDENSPVTLNQLKNLNISYVQGHIIGKAEPTIYRLSQEKSDFLRKQILGE</sequence>
<dbReference type="InterPro" id="IPR018247">
    <property type="entry name" value="EF_Hand_1_Ca_BS"/>
</dbReference>
<dbReference type="SMART" id="SM00052">
    <property type="entry name" value="EAL"/>
    <property type="match status" value="1"/>
</dbReference>
<dbReference type="PANTHER" id="PTHR33121:SF70">
    <property type="entry name" value="SIGNALING PROTEIN YKOW"/>
    <property type="match status" value="1"/>
</dbReference>
<dbReference type="GeneID" id="57092287"/>
<dbReference type="Pfam" id="PF00656">
    <property type="entry name" value="Peptidase_C14"/>
    <property type="match status" value="1"/>
</dbReference>
<organism evidence="2 3">
    <name type="scientific">Nostoc linckia z8</name>
    <dbReference type="NCBI Taxonomy" id="1628746"/>
    <lineage>
        <taxon>Bacteria</taxon>
        <taxon>Bacillati</taxon>
        <taxon>Cyanobacteriota</taxon>
        <taxon>Cyanophyceae</taxon>
        <taxon>Nostocales</taxon>
        <taxon>Nostocaceae</taxon>
        <taxon>Nostoc</taxon>
    </lineage>
</organism>
<dbReference type="Gene3D" id="3.20.20.450">
    <property type="entry name" value="EAL domain"/>
    <property type="match status" value="1"/>
</dbReference>
<dbReference type="NCBIfam" id="NF047832">
    <property type="entry name" value="caspase_w_EACC1"/>
    <property type="match status" value="1"/>
</dbReference>
<dbReference type="SUPFAM" id="SSF52129">
    <property type="entry name" value="Caspase-like"/>
    <property type="match status" value="1"/>
</dbReference>
<dbReference type="RefSeq" id="WP_244917942.1">
    <property type="nucleotide sequence ID" value="NZ_LAHD01000010.1"/>
</dbReference>